<dbReference type="AlphaFoldDB" id="A0A2S6N9T0"/>
<gene>
    <name evidence="1" type="ORF">CCR94_09490</name>
</gene>
<accession>A0A2S6N9T0</accession>
<dbReference type="Pfam" id="PF05987">
    <property type="entry name" value="DUF898"/>
    <property type="match status" value="1"/>
</dbReference>
<reference evidence="1 2" key="1">
    <citation type="journal article" date="2018" name="Arch. Microbiol.">
        <title>New insights into the metabolic potential of the phototrophic purple bacterium Rhodopila globiformis DSM 161(T) from its draft genome sequence and evidence for a vanadium-dependent nitrogenase.</title>
        <authorList>
            <person name="Imhoff J.F."/>
            <person name="Rahn T."/>
            <person name="Kunzel S."/>
            <person name="Neulinger S.C."/>
        </authorList>
    </citation>
    <scope>NUCLEOTIDE SEQUENCE [LARGE SCALE GENOMIC DNA]</scope>
    <source>
        <strain evidence="1 2">DSM 16996</strain>
    </source>
</reference>
<dbReference type="InterPro" id="IPR010295">
    <property type="entry name" value="DUF898"/>
</dbReference>
<name>A0A2S6N9T0_9HYPH</name>
<dbReference type="EMBL" id="NHSJ01000058">
    <property type="protein sequence ID" value="PPQ31370.1"/>
    <property type="molecule type" value="Genomic_DNA"/>
</dbReference>
<sequence>MTDVRLLLRNLSGGDRTPQALAFADRAGAFSRLAVHGALLELVTFGFYRFWLNTDVRRHLWAHTTVGGDALEYTGRARELLIGFLMALAILAPVYFAYFLLGVEAERAKTFGSTPLVLVFFLFGQFAVYRARRYRLTRTSWRGVRFWMTGAGLDYMWRAALWSLLVWLTLGFAYPWRAAALERYKMSRTFYGDLQGDFGAKADDLFKKVWWIWLVIAALAIAAPVAIGYGAGSLIAVAKAWPAAQPLSQHGGAIGRLALQGGAGALIPLLTVLLLVALYARFKTIEWRWWASGLRLGPIGVASKLQQPQYFALLVKYGLALTPFALAAAGLIAYGLGHDASLQKLLTSEKQPGLAPTSSALPILVAGYVLFLLALNVLNRIFLQHHFWRLIVSTLAITGGAAADHVAQRDEAAGALGEGLADGLDVAGF</sequence>
<protein>
    <recommendedName>
        <fullName evidence="3">DUF898 domain-containing protein</fullName>
    </recommendedName>
</protein>
<keyword evidence="2" id="KW-1185">Reference proteome</keyword>
<evidence type="ECO:0008006" key="3">
    <source>
        <dbReference type="Google" id="ProtNLM"/>
    </source>
</evidence>
<comment type="caution">
    <text evidence="1">The sequence shown here is derived from an EMBL/GenBank/DDBJ whole genome shotgun (WGS) entry which is preliminary data.</text>
</comment>
<dbReference type="Proteomes" id="UP000239089">
    <property type="component" value="Unassembled WGS sequence"/>
</dbReference>
<proteinExistence type="predicted"/>
<dbReference type="OrthoDB" id="7462354at2"/>
<evidence type="ECO:0000313" key="1">
    <source>
        <dbReference type="EMBL" id="PPQ31370.1"/>
    </source>
</evidence>
<organism evidence="1 2">
    <name type="scientific">Rhodoblastus sphagnicola</name>
    <dbReference type="NCBI Taxonomy" id="333368"/>
    <lineage>
        <taxon>Bacteria</taxon>
        <taxon>Pseudomonadati</taxon>
        <taxon>Pseudomonadota</taxon>
        <taxon>Alphaproteobacteria</taxon>
        <taxon>Hyphomicrobiales</taxon>
        <taxon>Rhodoblastaceae</taxon>
        <taxon>Rhodoblastus</taxon>
    </lineage>
</organism>
<dbReference type="RefSeq" id="WP_104507647.1">
    <property type="nucleotide sequence ID" value="NZ_JACIGC010000005.1"/>
</dbReference>
<evidence type="ECO:0000313" key="2">
    <source>
        <dbReference type="Proteomes" id="UP000239089"/>
    </source>
</evidence>